<reference evidence="1" key="1">
    <citation type="submission" date="2019-12" db="EMBL/GenBank/DDBJ databases">
        <title>Genome sequencing and annotation of Brassica cretica.</title>
        <authorList>
            <person name="Studholme D.J."/>
            <person name="Sarris P.F."/>
        </authorList>
    </citation>
    <scope>NUCLEOTIDE SEQUENCE</scope>
    <source>
        <strain evidence="1">PFS-001/15</strain>
        <tissue evidence="1">Leaf</tissue>
    </source>
</reference>
<comment type="caution">
    <text evidence="1">The sequence shown here is derived from an EMBL/GenBank/DDBJ whole genome shotgun (WGS) entry which is preliminary data.</text>
</comment>
<evidence type="ECO:0000313" key="1">
    <source>
        <dbReference type="EMBL" id="KAF2554637.1"/>
    </source>
</evidence>
<protein>
    <submittedName>
        <fullName evidence="1">Uncharacterized protein</fullName>
    </submittedName>
</protein>
<dbReference type="EMBL" id="QGKW02001940">
    <property type="protein sequence ID" value="KAF2554637.1"/>
    <property type="molecule type" value="Genomic_DNA"/>
</dbReference>
<organism evidence="1 2">
    <name type="scientific">Brassica cretica</name>
    <name type="common">Mustard</name>
    <dbReference type="NCBI Taxonomy" id="69181"/>
    <lineage>
        <taxon>Eukaryota</taxon>
        <taxon>Viridiplantae</taxon>
        <taxon>Streptophyta</taxon>
        <taxon>Embryophyta</taxon>
        <taxon>Tracheophyta</taxon>
        <taxon>Spermatophyta</taxon>
        <taxon>Magnoliopsida</taxon>
        <taxon>eudicotyledons</taxon>
        <taxon>Gunneridae</taxon>
        <taxon>Pentapetalae</taxon>
        <taxon>rosids</taxon>
        <taxon>malvids</taxon>
        <taxon>Brassicales</taxon>
        <taxon>Brassicaceae</taxon>
        <taxon>Brassiceae</taxon>
        <taxon>Brassica</taxon>
    </lineage>
</organism>
<dbReference type="Proteomes" id="UP000712281">
    <property type="component" value="Unassembled WGS sequence"/>
</dbReference>
<sequence length="67" mass="7517">MLCINHSDPESKDSSLKNCQILQASVNNWKSIPAEPPSRKHNPPQVCEFTSKDFDTIELALSPHDQV</sequence>
<proteinExistence type="predicted"/>
<evidence type="ECO:0000313" key="2">
    <source>
        <dbReference type="Proteomes" id="UP000712281"/>
    </source>
</evidence>
<name>A0A3N6R4X0_BRACR</name>
<dbReference type="AlphaFoldDB" id="A0A3N6R4X0"/>
<gene>
    <name evidence="1" type="ORF">F2Q68_00017083</name>
</gene>
<accession>A0A3N6R4X0</accession>